<name>A0A399RMP3_9PROT</name>
<keyword evidence="1" id="KW-0378">Hydrolase</keyword>
<dbReference type="OrthoDB" id="9808013at2"/>
<dbReference type="Proteomes" id="UP000265845">
    <property type="component" value="Unassembled WGS sequence"/>
</dbReference>
<organism evidence="2 3">
    <name type="scientific">Henriciella algicola</name>
    <dbReference type="NCBI Taxonomy" id="1608422"/>
    <lineage>
        <taxon>Bacteria</taxon>
        <taxon>Pseudomonadati</taxon>
        <taxon>Pseudomonadota</taxon>
        <taxon>Alphaproteobacteria</taxon>
        <taxon>Hyphomonadales</taxon>
        <taxon>Hyphomonadaceae</taxon>
        <taxon>Henriciella</taxon>
    </lineage>
</organism>
<dbReference type="PANTHER" id="PTHR31377">
    <property type="entry name" value="AGMATINE DEIMINASE-RELATED"/>
    <property type="match status" value="1"/>
</dbReference>
<evidence type="ECO:0000256" key="1">
    <source>
        <dbReference type="ARBA" id="ARBA00022801"/>
    </source>
</evidence>
<dbReference type="PANTHER" id="PTHR31377:SF0">
    <property type="entry name" value="AGMATINE DEIMINASE-RELATED"/>
    <property type="match status" value="1"/>
</dbReference>
<dbReference type="GO" id="GO:0004668">
    <property type="term" value="F:protein-arginine deiminase activity"/>
    <property type="evidence" value="ECO:0007669"/>
    <property type="project" value="InterPro"/>
</dbReference>
<dbReference type="EMBL" id="QWGA01000003">
    <property type="protein sequence ID" value="RIJ32001.1"/>
    <property type="molecule type" value="Genomic_DNA"/>
</dbReference>
<dbReference type="InterPro" id="IPR007466">
    <property type="entry name" value="Peptidyl-Arg-deiminase_porph"/>
</dbReference>
<protein>
    <submittedName>
        <fullName evidence="2">Agmatine deiminase family protein</fullName>
    </submittedName>
</protein>
<evidence type="ECO:0000313" key="3">
    <source>
        <dbReference type="Proteomes" id="UP000265845"/>
    </source>
</evidence>
<dbReference type="Gene3D" id="3.75.10.10">
    <property type="entry name" value="L-arginine/glycine Amidinotransferase, Chain A"/>
    <property type="match status" value="1"/>
</dbReference>
<accession>A0A399RMP3</accession>
<dbReference type="RefSeq" id="WP_119453489.1">
    <property type="nucleotide sequence ID" value="NZ_QWGA01000003.1"/>
</dbReference>
<dbReference type="SUPFAM" id="SSF55909">
    <property type="entry name" value="Pentein"/>
    <property type="match status" value="1"/>
</dbReference>
<dbReference type="Pfam" id="PF04371">
    <property type="entry name" value="PAD_porph"/>
    <property type="match status" value="1"/>
</dbReference>
<gene>
    <name evidence="2" type="ORF">D1222_07140</name>
</gene>
<sequence>MTDTTIAFTPAEWAPQSAIWAGWPHLKDAWAEDYEGAQREIAALIAALAPVVRVKLVIGDPASRAEAADLVGDKAEMFDAPMGDIWLRDIGPVFVKYLNRLEGLGFEFNGWGGKYELEGDSETAAAIARLEGHPLKRLPFVLEGGAVEQDGEGVLITTRQCVLNPNRNPGWSQEKAEENLKLAFNAQRIVWLGDGLLGDHTDGHVDNIARFIAPGHVVCQTPSGDDDPNADVLREIEDTLRAAELQVSTIPSPGRILDEDGEIMPASHMNFLISNGRVILPVYEDEHSKLAEAELQALMPEHEVIALPSRHILSGGGSFHCMTQQVPQTDGGLST</sequence>
<dbReference type="AlphaFoldDB" id="A0A399RMP3"/>
<dbReference type="GO" id="GO:0047632">
    <property type="term" value="F:agmatine deiminase activity"/>
    <property type="evidence" value="ECO:0007669"/>
    <property type="project" value="TreeGrafter"/>
</dbReference>
<dbReference type="GO" id="GO:0009446">
    <property type="term" value="P:putrescine biosynthetic process"/>
    <property type="evidence" value="ECO:0007669"/>
    <property type="project" value="InterPro"/>
</dbReference>
<evidence type="ECO:0000313" key="2">
    <source>
        <dbReference type="EMBL" id="RIJ32001.1"/>
    </source>
</evidence>
<proteinExistence type="predicted"/>
<comment type="caution">
    <text evidence="2">The sequence shown here is derived from an EMBL/GenBank/DDBJ whole genome shotgun (WGS) entry which is preliminary data.</text>
</comment>
<reference evidence="2 3" key="1">
    <citation type="submission" date="2018-08" db="EMBL/GenBank/DDBJ databases">
        <title>Henriciella mobilis sp. nov., isolated from seawater.</title>
        <authorList>
            <person name="Cheng H."/>
            <person name="Wu Y.-H."/>
            <person name="Xu X.-W."/>
            <person name="Guo L.-L."/>
        </authorList>
    </citation>
    <scope>NUCLEOTIDE SEQUENCE [LARGE SCALE GENOMIC DNA]</scope>
    <source>
        <strain evidence="2 3">CCUG67844</strain>
    </source>
</reference>
<keyword evidence="3" id="KW-1185">Reference proteome</keyword>